<dbReference type="Proteomes" id="UP000558475">
    <property type="component" value="Unassembled WGS sequence"/>
</dbReference>
<dbReference type="PANTHER" id="PTHR47396:SF1">
    <property type="entry name" value="ATP-DEPENDENT HELICASE IRC3-RELATED"/>
    <property type="match status" value="1"/>
</dbReference>
<dbReference type="SMART" id="SM00490">
    <property type="entry name" value="HELICc"/>
    <property type="match status" value="1"/>
</dbReference>
<gene>
    <name evidence="3" type="ORF">HGG76_06090</name>
</gene>
<dbReference type="Gene3D" id="3.40.50.300">
    <property type="entry name" value="P-loop containing nucleotide triphosphate hydrolases"/>
    <property type="match status" value="1"/>
</dbReference>
<dbReference type="AlphaFoldDB" id="A0A7X6FPA5"/>
<dbReference type="InterPro" id="IPR001650">
    <property type="entry name" value="Helicase_C-like"/>
</dbReference>
<reference evidence="3 4" key="1">
    <citation type="submission" date="2020-04" db="EMBL/GenBank/DDBJ databases">
        <title>Whole genome sequencing of clinical and environmental type strains of Ochrobactrum.</title>
        <authorList>
            <person name="Dharne M."/>
        </authorList>
    </citation>
    <scope>NUCLEOTIDE SEQUENCE [LARGE SCALE GENOMIC DNA]</scope>
    <source>
        <strain evidence="3 4">DSM 13340</strain>
    </source>
</reference>
<protein>
    <recommendedName>
        <fullName evidence="2">Helicase C-terminal domain-containing protein</fullName>
    </recommendedName>
</protein>
<accession>A0A7X6FPA5</accession>
<dbReference type="InterPro" id="IPR050742">
    <property type="entry name" value="Helicase_Restrict-Modif_Enz"/>
</dbReference>
<evidence type="ECO:0000259" key="2">
    <source>
        <dbReference type="PROSITE" id="PS51194"/>
    </source>
</evidence>
<comment type="caution">
    <text evidence="3">The sequence shown here is derived from an EMBL/GenBank/DDBJ whole genome shotgun (WGS) entry which is preliminary data.</text>
</comment>
<proteinExistence type="predicted"/>
<dbReference type="SUPFAM" id="SSF52540">
    <property type="entry name" value="P-loop containing nucleoside triphosphate hydrolases"/>
    <property type="match status" value="1"/>
</dbReference>
<evidence type="ECO:0000256" key="1">
    <source>
        <dbReference type="SAM" id="MobiDB-lite"/>
    </source>
</evidence>
<dbReference type="PANTHER" id="PTHR47396">
    <property type="entry name" value="TYPE I RESTRICTION ENZYME ECOKI R PROTEIN"/>
    <property type="match status" value="1"/>
</dbReference>
<dbReference type="Pfam" id="PF00271">
    <property type="entry name" value="Helicase_C"/>
    <property type="match status" value="1"/>
</dbReference>
<feature type="region of interest" description="Disordered" evidence="1">
    <location>
        <begin position="177"/>
        <end position="198"/>
    </location>
</feature>
<organism evidence="3 4">
    <name type="scientific">Brucella tritici</name>
    <dbReference type="NCBI Taxonomy" id="94626"/>
    <lineage>
        <taxon>Bacteria</taxon>
        <taxon>Pseudomonadati</taxon>
        <taxon>Pseudomonadota</taxon>
        <taxon>Alphaproteobacteria</taxon>
        <taxon>Hyphomicrobiales</taxon>
        <taxon>Brucellaceae</taxon>
        <taxon>Brucella/Ochrobactrum group</taxon>
        <taxon>Brucella</taxon>
    </lineage>
</organism>
<dbReference type="PROSITE" id="PS51194">
    <property type="entry name" value="HELICASE_CTER"/>
    <property type="match status" value="1"/>
</dbReference>
<name>A0A7X6FPA5_9HYPH</name>
<dbReference type="GO" id="GO:0005829">
    <property type="term" value="C:cytosol"/>
    <property type="evidence" value="ECO:0007669"/>
    <property type="project" value="TreeGrafter"/>
</dbReference>
<evidence type="ECO:0000313" key="3">
    <source>
        <dbReference type="EMBL" id="NKW09461.1"/>
    </source>
</evidence>
<feature type="domain" description="Helicase C-terminal" evidence="2">
    <location>
        <begin position="9"/>
        <end position="153"/>
    </location>
</feature>
<dbReference type="InterPro" id="IPR027417">
    <property type="entry name" value="P-loop_NTPase"/>
</dbReference>
<sequence length="198" mass="22130">MSGTKIVGDVVKHYRMLAHKRKAIVFCVSIKHSLAMVEQFQAAGYRAAHIDGESQNRDELIRAFEDGRIEILSSVDLVSEGFDLPAIEVAILCRPTHSLSLFLQQIGRVLRPVYAPGYDLETQEGRIQAIAAGPKPYALILDHSANTIDKDKGGRGHGLPDDDRDWTLAGRKRKARRCRRRRRTGSHDPTMPFLLSCS</sequence>
<evidence type="ECO:0000313" key="4">
    <source>
        <dbReference type="Proteomes" id="UP000558475"/>
    </source>
</evidence>
<dbReference type="EMBL" id="JAAXZB010000001">
    <property type="protein sequence ID" value="NKW09461.1"/>
    <property type="molecule type" value="Genomic_DNA"/>
</dbReference>